<feature type="region of interest" description="Disordered" evidence="1">
    <location>
        <begin position="181"/>
        <end position="224"/>
    </location>
</feature>
<name>A0A7W7VDZ7_9PSEU</name>
<dbReference type="EMBL" id="JACHJQ010000003">
    <property type="protein sequence ID" value="MBB4906721.1"/>
    <property type="molecule type" value="Genomic_DNA"/>
</dbReference>
<feature type="compositionally biased region" description="Basic residues" evidence="1">
    <location>
        <begin position="113"/>
        <end position="123"/>
    </location>
</feature>
<feature type="compositionally biased region" description="Polar residues" evidence="1">
    <location>
        <begin position="211"/>
        <end position="224"/>
    </location>
</feature>
<protein>
    <submittedName>
        <fullName evidence="2">Small-conductance mechanosensitive channel</fullName>
    </submittedName>
</protein>
<evidence type="ECO:0000313" key="3">
    <source>
        <dbReference type="Proteomes" id="UP000520767"/>
    </source>
</evidence>
<evidence type="ECO:0000256" key="1">
    <source>
        <dbReference type="SAM" id="MobiDB-lite"/>
    </source>
</evidence>
<keyword evidence="3" id="KW-1185">Reference proteome</keyword>
<feature type="compositionally biased region" description="Basic residues" evidence="1">
    <location>
        <begin position="79"/>
        <end position="93"/>
    </location>
</feature>
<feature type="compositionally biased region" description="Basic and acidic residues" evidence="1">
    <location>
        <begin position="94"/>
        <end position="111"/>
    </location>
</feature>
<reference evidence="2 3" key="1">
    <citation type="submission" date="2020-08" db="EMBL/GenBank/DDBJ databases">
        <title>Genomic Encyclopedia of Type Strains, Phase III (KMG-III): the genomes of soil and plant-associated and newly described type strains.</title>
        <authorList>
            <person name="Whitman W."/>
        </authorList>
    </citation>
    <scope>NUCLEOTIDE SEQUENCE [LARGE SCALE GENOMIC DNA]</scope>
    <source>
        <strain evidence="2 3">CECT 8960</strain>
    </source>
</reference>
<dbReference type="AlphaFoldDB" id="A0A7W7VDZ7"/>
<dbReference type="RefSeq" id="WP_184810895.1">
    <property type="nucleotide sequence ID" value="NZ_JACHJQ010000003.1"/>
</dbReference>
<comment type="caution">
    <text evidence="2">The sequence shown here is derived from an EMBL/GenBank/DDBJ whole genome shotgun (WGS) entry which is preliminary data.</text>
</comment>
<accession>A0A7W7VDZ7</accession>
<evidence type="ECO:0000313" key="2">
    <source>
        <dbReference type="EMBL" id="MBB4906721.1"/>
    </source>
</evidence>
<organism evidence="2 3">
    <name type="scientific">Actinophytocola algeriensis</name>
    <dbReference type="NCBI Taxonomy" id="1768010"/>
    <lineage>
        <taxon>Bacteria</taxon>
        <taxon>Bacillati</taxon>
        <taxon>Actinomycetota</taxon>
        <taxon>Actinomycetes</taxon>
        <taxon>Pseudonocardiales</taxon>
        <taxon>Pseudonocardiaceae</taxon>
    </lineage>
</organism>
<feature type="region of interest" description="Disordered" evidence="1">
    <location>
        <begin position="139"/>
        <end position="158"/>
    </location>
</feature>
<feature type="region of interest" description="Disordered" evidence="1">
    <location>
        <begin position="71"/>
        <end position="133"/>
    </location>
</feature>
<sequence length="224" mass="23970">MSDTKAMTRAGETVGKAVGSGWRSARHNAKRAGVAGAEATSRAAQAADRKLTERGFAPRQVAEAIAEGAEVARQEVAKTTRRARKKLGKTAKQTRKDLAKAAKQARKDAARSKTSKRARKSAKQAKADAKALKAQFKTEAKALRSRAAEALANEPKPKRRWPKVVLFAIIAGGIAYVVRSKAAERQEAVPEPRRDAPAEPETQKPDAAANGQLNGQTQKSSAKN</sequence>
<feature type="compositionally biased region" description="Basic and acidic residues" evidence="1">
    <location>
        <begin position="181"/>
        <end position="204"/>
    </location>
</feature>
<gene>
    <name evidence="2" type="ORF">FHR82_002941</name>
</gene>
<dbReference type="Proteomes" id="UP000520767">
    <property type="component" value="Unassembled WGS sequence"/>
</dbReference>
<proteinExistence type="predicted"/>
<feature type="region of interest" description="Disordered" evidence="1">
    <location>
        <begin position="1"/>
        <end position="55"/>
    </location>
</feature>